<protein>
    <submittedName>
        <fullName evidence="4">50S ribosomal protein L2</fullName>
    </submittedName>
</protein>
<sequence length="67" mass="7274">MARISRDFKKQPASTAQSGPTGRRVTAIAHHYFGAHGGKTEKQNGTRIEPNRKELAAPLCTAPLFAK</sequence>
<dbReference type="Proteomes" id="UP000271098">
    <property type="component" value="Unassembled WGS sequence"/>
</dbReference>
<name>A0A183EX77_9BILA</name>
<reference evidence="2 3" key="2">
    <citation type="submission" date="2018-11" db="EMBL/GenBank/DDBJ databases">
        <authorList>
            <consortium name="Pathogen Informatics"/>
        </authorList>
    </citation>
    <scope>NUCLEOTIDE SEQUENCE [LARGE SCALE GENOMIC DNA]</scope>
</reference>
<reference evidence="4" key="1">
    <citation type="submission" date="2016-06" db="UniProtKB">
        <authorList>
            <consortium name="WormBaseParasite"/>
        </authorList>
    </citation>
    <scope>IDENTIFICATION</scope>
</reference>
<feature type="compositionally biased region" description="Basic and acidic residues" evidence="1">
    <location>
        <begin position="1"/>
        <end position="10"/>
    </location>
</feature>
<feature type="region of interest" description="Disordered" evidence="1">
    <location>
        <begin position="1"/>
        <end position="24"/>
    </location>
</feature>
<accession>A0A183EX77</accession>
<dbReference type="AlphaFoldDB" id="A0A183EX77"/>
<dbReference type="WBParaSite" id="GPUH_0002559801-mRNA-1">
    <property type="protein sequence ID" value="GPUH_0002559801-mRNA-1"/>
    <property type="gene ID" value="GPUH_0002559801"/>
</dbReference>
<dbReference type="EMBL" id="UYRT01105743">
    <property type="protein sequence ID" value="VDN44368.1"/>
    <property type="molecule type" value="Genomic_DNA"/>
</dbReference>
<evidence type="ECO:0000313" key="3">
    <source>
        <dbReference type="Proteomes" id="UP000271098"/>
    </source>
</evidence>
<evidence type="ECO:0000313" key="2">
    <source>
        <dbReference type="EMBL" id="VDN44368.1"/>
    </source>
</evidence>
<gene>
    <name evidence="2" type="ORF">GPUH_LOCUS25570</name>
</gene>
<proteinExistence type="predicted"/>
<organism evidence="4">
    <name type="scientific">Gongylonema pulchrum</name>
    <dbReference type="NCBI Taxonomy" id="637853"/>
    <lineage>
        <taxon>Eukaryota</taxon>
        <taxon>Metazoa</taxon>
        <taxon>Ecdysozoa</taxon>
        <taxon>Nematoda</taxon>
        <taxon>Chromadorea</taxon>
        <taxon>Rhabditida</taxon>
        <taxon>Spirurina</taxon>
        <taxon>Spiruromorpha</taxon>
        <taxon>Spiruroidea</taxon>
        <taxon>Gongylonematidae</taxon>
        <taxon>Gongylonema</taxon>
    </lineage>
</organism>
<evidence type="ECO:0000256" key="1">
    <source>
        <dbReference type="SAM" id="MobiDB-lite"/>
    </source>
</evidence>
<evidence type="ECO:0000313" key="4">
    <source>
        <dbReference type="WBParaSite" id="GPUH_0002559801-mRNA-1"/>
    </source>
</evidence>
<keyword evidence="3" id="KW-1185">Reference proteome</keyword>